<dbReference type="EMBL" id="JAZDWU010000008">
    <property type="protein sequence ID" value="KAK9993342.1"/>
    <property type="molecule type" value="Genomic_DNA"/>
</dbReference>
<comment type="caution">
    <text evidence="1">The sequence shown here is derived from an EMBL/GenBank/DDBJ whole genome shotgun (WGS) entry which is preliminary data.</text>
</comment>
<keyword evidence="2" id="KW-1185">Reference proteome</keyword>
<protein>
    <submittedName>
        <fullName evidence="1">Uncharacterized protein</fullName>
    </submittedName>
</protein>
<gene>
    <name evidence="1" type="ORF">SO802_023045</name>
</gene>
<accession>A0AAW2C5I1</accession>
<evidence type="ECO:0000313" key="2">
    <source>
        <dbReference type="Proteomes" id="UP001459277"/>
    </source>
</evidence>
<name>A0AAW2C5I1_9ROSI</name>
<proteinExistence type="predicted"/>
<dbReference type="Proteomes" id="UP001459277">
    <property type="component" value="Unassembled WGS sequence"/>
</dbReference>
<reference evidence="1 2" key="1">
    <citation type="submission" date="2024-01" db="EMBL/GenBank/DDBJ databases">
        <title>A telomere-to-telomere, gap-free genome of sweet tea (Lithocarpus litseifolius).</title>
        <authorList>
            <person name="Zhou J."/>
        </authorList>
    </citation>
    <scope>NUCLEOTIDE SEQUENCE [LARGE SCALE GENOMIC DNA]</scope>
    <source>
        <strain evidence="1">Zhou-2022a</strain>
        <tissue evidence="1">Leaf</tissue>
    </source>
</reference>
<sequence>MTGKGLVTSGLVQRLVTYKDYAVEMVTSIIKEADLDPCSEHSSKDLGASSLYNLSKALVHMKALQDRCVASGGRSDGFELTAKTKAFAVETRRLKETEKVKTDLATELATLCKQMEKAKADAVAEFRISQPFFDACGVYYDDGFEDCLKL</sequence>
<evidence type="ECO:0000313" key="1">
    <source>
        <dbReference type="EMBL" id="KAK9993342.1"/>
    </source>
</evidence>
<organism evidence="1 2">
    <name type="scientific">Lithocarpus litseifolius</name>
    <dbReference type="NCBI Taxonomy" id="425828"/>
    <lineage>
        <taxon>Eukaryota</taxon>
        <taxon>Viridiplantae</taxon>
        <taxon>Streptophyta</taxon>
        <taxon>Embryophyta</taxon>
        <taxon>Tracheophyta</taxon>
        <taxon>Spermatophyta</taxon>
        <taxon>Magnoliopsida</taxon>
        <taxon>eudicotyledons</taxon>
        <taxon>Gunneridae</taxon>
        <taxon>Pentapetalae</taxon>
        <taxon>rosids</taxon>
        <taxon>fabids</taxon>
        <taxon>Fagales</taxon>
        <taxon>Fagaceae</taxon>
        <taxon>Lithocarpus</taxon>
    </lineage>
</organism>
<dbReference type="AlphaFoldDB" id="A0AAW2C5I1"/>